<evidence type="ECO:0000256" key="2">
    <source>
        <dbReference type="SAM" id="Phobius"/>
    </source>
</evidence>
<comment type="caution">
    <text evidence="5">The sequence shown here is derived from an EMBL/GenBank/DDBJ whole genome shotgun (WGS) entry which is preliminary data.</text>
</comment>
<keyword evidence="6" id="KW-1185">Reference proteome</keyword>
<reference evidence="5 6" key="1">
    <citation type="submission" date="2020-07" db="EMBL/GenBank/DDBJ databases">
        <title>Sequencing the genomes of 1000 actinobacteria strains.</title>
        <authorList>
            <person name="Klenk H.-P."/>
        </authorList>
    </citation>
    <scope>NUCLEOTIDE SEQUENCE [LARGE SCALE GENOMIC DNA]</scope>
    <source>
        <strain evidence="5 6">DSM 45927</strain>
    </source>
</reference>
<protein>
    <submittedName>
        <fullName evidence="5">Uncharacterized protein</fullName>
    </submittedName>
</protein>
<evidence type="ECO:0000313" key="5">
    <source>
        <dbReference type="EMBL" id="NYI97473.1"/>
    </source>
</evidence>
<sequence length="355" mass="36821">MARVVQVLGLAVCLVGVGGLVDHLGPRAWEGVLLLNRVPLLAGYEVFANASVAIVGAAVVVAAGRLRAAAREAEAGHAARPGGTDGGAGAEGVVDSSGTAGAAGARSAVRRTEEGVREMSPRASSAPGATVVSPSVGDRLLMWGLLPVVGGALGALLKPLSDWALSLPWFPFEGPMRLVTSIPDTPATIGGTVVGVIAGLVLAMIGEHEAGTVAVTDEEVTVTANGRTRTAPRERVSAVFKDGKRLVLLDPRGGELASGVVDLKPHRLAQAFRAHGYPWRGDGDPHAGDFRRWVPGLPELPAGAHALLAARAKALEKDQSSDAEDLREELSTLGVVVRDDRNRQYFRRVPDASEE</sequence>
<dbReference type="InterPro" id="IPR056411">
    <property type="entry name" value="CysS_C"/>
</dbReference>
<dbReference type="AlphaFoldDB" id="A0A853BQL9"/>
<organism evidence="5 6">
    <name type="scientific">Streptomonospora nanhaiensis</name>
    <dbReference type="NCBI Taxonomy" id="1323731"/>
    <lineage>
        <taxon>Bacteria</taxon>
        <taxon>Bacillati</taxon>
        <taxon>Actinomycetota</taxon>
        <taxon>Actinomycetes</taxon>
        <taxon>Streptosporangiales</taxon>
        <taxon>Nocardiopsidaceae</taxon>
        <taxon>Streptomonospora</taxon>
    </lineage>
</organism>
<feature type="transmembrane region" description="Helical" evidence="2">
    <location>
        <begin position="185"/>
        <end position="205"/>
    </location>
</feature>
<gene>
    <name evidence="5" type="ORF">HNR12_003750</name>
</gene>
<keyword evidence="2" id="KW-0812">Transmembrane</keyword>
<evidence type="ECO:0000259" key="3">
    <source>
        <dbReference type="Pfam" id="PF23493"/>
    </source>
</evidence>
<dbReference type="Pfam" id="PF23493">
    <property type="entry name" value="CysS_C"/>
    <property type="match status" value="1"/>
</dbReference>
<feature type="compositionally biased region" description="Low complexity" evidence="1">
    <location>
        <begin position="91"/>
        <end position="107"/>
    </location>
</feature>
<dbReference type="EMBL" id="JACCFO010000001">
    <property type="protein sequence ID" value="NYI97473.1"/>
    <property type="molecule type" value="Genomic_DNA"/>
</dbReference>
<feature type="domain" description="YqeB PH" evidence="4">
    <location>
        <begin position="130"/>
        <end position="280"/>
    </location>
</feature>
<dbReference type="Pfam" id="PF23494">
    <property type="entry name" value="bPH_10"/>
    <property type="match status" value="1"/>
</dbReference>
<feature type="transmembrane region" description="Helical" evidence="2">
    <location>
        <begin position="140"/>
        <end position="157"/>
    </location>
</feature>
<feature type="compositionally biased region" description="Basic and acidic residues" evidence="1">
    <location>
        <begin position="110"/>
        <end position="120"/>
    </location>
</feature>
<dbReference type="Proteomes" id="UP000575985">
    <property type="component" value="Unassembled WGS sequence"/>
</dbReference>
<accession>A0A853BQL9</accession>
<keyword evidence="2" id="KW-0472">Membrane</keyword>
<name>A0A853BQL9_9ACTN</name>
<proteinExistence type="predicted"/>
<feature type="region of interest" description="Disordered" evidence="1">
    <location>
        <begin position="75"/>
        <end position="132"/>
    </location>
</feature>
<feature type="domain" description="Cysteinyl-tRNA ligase anticodon binding" evidence="3">
    <location>
        <begin position="298"/>
        <end position="347"/>
    </location>
</feature>
<evidence type="ECO:0000259" key="4">
    <source>
        <dbReference type="Pfam" id="PF23494"/>
    </source>
</evidence>
<feature type="transmembrane region" description="Helical" evidence="2">
    <location>
        <begin position="43"/>
        <end position="63"/>
    </location>
</feature>
<keyword evidence="2" id="KW-1133">Transmembrane helix</keyword>
<dbReference type="RefSeq" id="WP_246425125.1">
    <property type="nucleotide sequence ID" value="NZ_JACCFO010000001.1"/>
</dbReference>
<evidence type="ECO:0000256" key="1">
    <source>
        <dbReference type="SAM" id="MobiDB-lite"/>
    </source>
</evidence>
<evidence type="ECO:0000313" key="6">
    <source>
        <dbReference type="Proteomes" id="UP000575985"/>
    </source>
</evidence>
<dbReference type="InterPro" id="IPR057798">
    <property type="entry name" value="PH_YqeB"/>
</dbReference>